<gene>
    <name evidence="6" type="ORF">MNBD_GAMMA19-1996</name>
</gene>
<name>A0A3B1AUT2_9ZZZZ</name>
<dbReference type="EMBL" id="UOFV01000409">
    <property type="protein sequence ID" value="VAX03564.1"/>
    <property type="molecule type" value="Genomic_DNA"/>
</dbReference>
<dbReference type="PROSITE" id="PS51387">
    <property type="entry name" value="FAD_PCMH"/>
    <property type="match status" value="1"/>
</dbReference>
<dbReference type="Pfam" id="PF02913">
    <property type="entry name" value="FAD-oxidase_C"/>
    <property type="match status" value="1"/>
</dbReference>
<dbReference type="Gene3D" id="3.30.465.10">
    <property type="match status" value="1"/>
</dbReference>
<evidence type="ECO:0000256" key="1">
    <source>
        <dbReference type="ARBA" id="ARBA00001974"/>
    </source>
</evidence>
<dbReference type="Pfam" id="PF01565">
    <property type="entry name" value="FAD_binding_4"/>
    <property type="match status" value="1"/>
</dbReference>
<evidence type="ECO:0000313" key="6">
    <source>
        <dbReference type="EMBL" id="VAX03564.1"/>
    </source>
</evidence>
<dbReference type="InterPro" id="IPR016164">
    <property type="entry name" value="FAD-linked_Oxase-like_C"/>
</dbReference>
<dbReference type="PANTHER" id="PTHR11748">
    <property type="entry name" value="D-LACTATE DEHYDROGENASE"/>
    <property type="match status" value="1"/>
</dbReference>
<dbReference type="EC" id="1.1.99.14" evidence="6"/>
<reference evidence="6" key="1">
    <citation type="submission" date="2018-06" db="EMBL/GenBank/DDBJ databases">
        <authorList>
            <person name="Zhirakovskaya E."/>
        </authorList>
    </citation>
    <scope>NUCLEOTIDE SEQUENCE</scope>
</reference>
<evidence type="ECO:0000256" key="2">
    <source>
        <dbReference type="ARBA" id="ARBA00022630"/>
    </source>
</evidence>
<organism evidence="6">
    <name type="scientific">hydrothermal vent metagenome</name>
    <dbReference type="NCBI Taxonomy" id="652676"/>
    <lineage>
        <taxon>unclassified sequences</taxon>
        <taxon>metagenomes</taxon>
        <taxon>ecological metagenomes</taxon>
    </lineage>
</organism>
<dbReference type="AlphaFoldDB" id="A0A3B1AUT2"/>
<keyword evidence="3" id="KW-0274">FAD</keyword>
<dbReference type="SUPFAM" id="SSF55103">
    <property type="entry name" value="FAD-linked oxidases, C-terminal domain"/>
    <property type="match status" value="1"/>
</dbReference>
<dbReference type="GO" id="GO:0071949">
    <property type="term" value="F:FAD binding"/>
    <property type="evidence" value="ECO:0007669"/>
    <property type="project" value="InterPro"/>
</dbReference>
<sequence>MAQDVSNDLAAQVQQAFAEKQALYIAGSGSKLLSGRAVSTQPLEVKEHRGIVEYTPSELVITARAGTSLQELESVLAESGQMLPFEPPHLGEGATLGGTIACGLSGPRRPYAGSARDFTLGVKMINGQGEVLSFGGQVMKNVAGYDASRLMVGAQGTLGVLLDISLKVLPQSACEHTLVMEMDATTAIAMMTQLASVALPLTGACHLPATSEQAAQLWLRVSGAKEAVTAAVAFIQKQLQEQAQKWTQGAQLTFSEREKKKGDGQAGAFWRDLRERQLPFFTDTDALWRLSLPAATPMFAEILPGACLLDWGGAQRWLKTGVSADIVQTAAQKMGGHATLFDRHGAMLAPLSPALAKIHQQVKMAFDPEGILNPGRLYEGL</sequence>
<comment type="cofactor">
    <cofactor evidence="1">
        <name>FAD</name>
        <dbReference type="ChEBI" id="CHEBI:57692"/>
    </cofactor>
</comment>
<keyword evidence="4 6" id="KW-0560">Oxidoreductase</keyword>
<proteinExistence type="predicted"/>
<accession>A0A3B1AUT2</accession>
<evidence type="ECO:0000256" key="4">
    <source>
        <dbReference type="ARBA" id="ARBA00023002"/>
    </source>
</evidence>
<protein>
    <submittedName>
        <fullName evidence="6">Glycolate dehydrogenase, FAD-binding subunit GlcE</fullName>
        <ecNumber evidence="6">1.1.99.14</ecNumber>
    </submittedName>
</protein>
<dbReference type="NCBIfam" id="NF008439">
    <property type="entry name" value="PRK11282.1"/>
    <property type="match status" value="1"/>
</dbReference>
<dbReference type="InterPro" id="IPR016169">
    <property type="entry name" value="FAD-bd_PCMH_sub2"/>
</dbReference>
<dbReference type="GO" id="GO:0019154">
    <property type="term" value="F:glycolate dehydrogenase activity"/>
    <property type="evidence" value="ECO:0007669"/>
    <property type="project" value="UniProtKB-EC"/>
</dbReference>
<dbReference type="InterPro" id="IPR006094">
    <property type="entry name" value="Oxid_FAD_bind_N"/>
</dbReference>
<feature type="domain" description="FAD-binding PCMH-type" evidence="5">
    <location>
        <begin position="1"/>
        <end position="171"/>
    </location>
</feature>
<dbReference type="InterPro" id="IPR036318">
    <property type="entry name" value="FAD-bd_PCMH-like_sf"/>
</dbReference>
<evidence type="ECO:0000259" key="5">
    <source>
        <dbReference type="PROSITE" id="PS51387"/>
    </source>
</evidence>
<keyword evidence="2" id="KW-0285">Flavoprotein</keyword>
<dbReference type="PANTHER" id="PTHR11748:SF103">
    <property type="entry name" value="GLYCOLATE OXIDASE SUBUNIT GLCE"/>
    <property type="match status" value="1"/>
</dbReference>
<evidence type="ECO:0000256" key="3">
    <source>
        <dbReference type="ARBA" id="ARBA00022827"/>
    </source>
</evidence>
<dbReference type="SUPFAM" id="SSF56176">
    <property type="entry name" value="FAD-binding/transporter-associated domain-like"/>
    <property type="match status" value="1"/>
</dbReference>
<dbReference type="InterPro" id="IPR016166">
    <property type="entry name" value="FAD-bd_PCMH"/>
</dbReference>
<dbReference type="InterPro" id="IPR004113">
    <property type="entry name" value="FAD-bd_oxidored_4_C"/>
</dbReference>